<dbReference type="OrthoDB" id="5836119at2759"/>
<dbReference type="Pfam" id="PF05132">
    <property type="entry name" value="RNA_pol_Rpc4"/>
    <property type="match status" value="1"/>
</dbReference>
<dbReference type="RefSeq" id="XP_030951597.1">
    <property type="nucleotide sequence ID" value="XM_031095737.1"/>
</dbReference>
<feature type="compositionally biased region" description="Basic and acidic residues" evidence="1">
    <location>
        <begin position="66"/>
        <end position="82"/>
    </location>
</feature>
<dbReference type="KEGG" id="qlo:115975092"/>
<dbReference type="GO" id="GO:0005666">
    <property type="term" value="C:RNA polymerase III complex"/>
    <property type="evidence" value="ECO:0007669"/>
    <property type="project" value="InterPro"/>
</dbReference>
<dbReference type="Gramene" id="QL02p025702:mrna">
    <property type="protein sequence ID" value="QL02p025702:mrna"/>
    <property type="gene ID" value="QL02p025702"/>
</dbReference>
<dbReference type="AlphaFoldDB" id="A0A7N2KUQ2"/>
<feature type="region of interest" description="Disordered" evidence="1">
    <location>
        <begin position="104"/>
        <end position="125"/>
    </location>
</feature>
<evidence type="ECO:0000313" key="3">
    <source>
        <dbReference type="Proteomes" id="UP000594261"/>
    </source>
</evidence>
<dbReference type="OMA" id="ELPGGYM"/>
<reference evidence="2" key="2">
    <citation type="submission" date="2021-01" db="UniProtKB">
        <authorList>
            <consortium name="EnsemblPlants"/>
        </authorList>
    </citation>
    <scope>IDENTIFICATION</scope>
</reference>
<keyword evidence="3" id="KW-1185">Reference proteome</keyword>
<organism evidence="2 3">
    <name type="scientific">Quercus lobata</name>
    <name type="common">Valley oak</name>
    <dbReference type="NCBI Taxonomy" id="97700"/>
    <lineage>
        <taxon>Eukaryota</taxon>
        <taxon>Viridiplantae</taxon>
        <taxon>Streptophyta</taxon>
        <taxon>Embryophyta</taxon>
        <taxon>Tracheophyta</taxon>
        <taxon>Spermatophyta</taxon>
        <taxon>Magnoliopsida</taxon>
        <taxon>eudicotyledons</taxon>
        <taxon>Gunneridae</taxon>
        <taxon>Pentapetalae</taxon>
        <taxon>rosids</taxon>
        <taxon>fabids</taxon>
        <taxon>Fagales</taxon>
        <taxon>Fagaceae</taxon>
        <taxon>Quercus</taxon>
    </lineage>
</organism>
<feature type="region of interest" description="Disordered" evidence="1">
    <location>
        <begin position="1"/>
        <end position="91"/>
    </location>
</feature>
<accession>A0A7N2KUQ2</accession>
<dbReference type="EnsemblPlants" id="QL02p025702:mrna">
    <property type="protein sequence ID" value="QL02p025702:mrna"/>
    <property type="gene ID" value="QL02p025702"/>
</dbReference>
<dbReference type="InParanoid" id="A0A7N2KUQ2"/>
<evidence type="ECO:0000313" key="2">
    <source>
        <dbReference type="EnsemblPlants" id="QL02p025702:mrna"/>
    </source>
</evidence>
<dbReference type="GO" id="GO:0042797">
    <property type="term" value="P:tRNA transcription by RNA polymerase III"/>
    <property type="evidence" value="ECO:0007669"/>
    <property type="project" value="TreeGrafter"/>
</dbReference>
<proteinExistence type="predicted"/>
<dbReference type="PANTHER" id="PTHR13408">
    <property type="entry name" value="DNA-DIRECTED RNA POLYMERASE III"/>
    <property type="match status" value="1"/>
</dbReference>
<dbReference type="GO" id="GO:0003677">
    <property type="term" value="F:DNA binding"/>
    <property type="evidence" value="ECO:0007669"/>
    <property type="project" value="InterPro"/>
</dbReference>
<dbReference type="GeneID" id="115975092"/>
<reference evidence="3" key="1">
    <citation type="journal article" date="2016" name="G3 (Bethesda)">
        <title>First Draft Assembly and Annotation of the Genome of a California Endemic Oak Quercus lobata Nee (Fagaceae).</title>
        <authorList>
            <person name="Sork V.L."/>
            <person name="Fitz-Gibbon S.T."/>
            <person name="Puiu D."/>
            <person name="Crepeau M."/>
            <person name="Gugger P.F."/>
            <person name="Sherman R."/>
            <person name="Stevens K."/>
            <person name="Langley C.H."/>
            <person name="Pellegrini M."/>
            <person name="Salzberg S.L."/>
        </authorList>
    </citation>
    <scope>NUCLEOTIDE SEQUENCE [LARGE SCALE GENOMIC DNA]</scope>
    <source>
        <strain evidence="3">cv. SW786</strain>
    </source>
</reference>
<dbReference type="Proteomes" id="UP000594261">
    <property type="component" value="Chromosome 2"/>
</dbReference>
<evidence type="ECO:0008006" key="4">
    <source>
        <dbReference type="Google" id="ProtNLM"/>
    </source>
</evidence>
<dbReference type="InterPro" id="IPR007811">
    <property type="entry name" value="RPC4"/>
</dbReference>
<evidence type="ECO:0000256" key="1">
    <source>
        <dbReference type="SAM" id="MobiDB-lite"/>
    </source>
</evidence>
<dbReference type="FunCoup" id="A0A7N2KUQ2">
    <property type="interactions" value="95"/>
</dbReference>
<feature type="compositionally biased region" description="Basic residues" evidence="1">
    <location>
        <begin position="23"/>
        <end position="38"/>
    </location>
</feature>
<protein>
    <recommendedName>
        <fullName evidence="4">DNA binding protein</fullName>
    </recommendedName>
</protein>
<dbReference type="PANTHER" id="PTHR13408:SF6">
    <property type="entry name" value="DNA BINDING PROTEIN"/>
    <property type="match status" value="1"/>
</dbReference>
<gene>
    <name evidence="2" type="primary">LOC115975092</name>
</gene>
<sequence>MKKSMEEGGGGDKSSSASSSSSRKLKFAPKAPPRRKTKPSPSPTPKTEVVDEDGKAEEEAQYLLRRFNENLARRGPREEKKSSVQVAFGPGVVPSTSLKVYGAAKEENVGNRSASVPKSSDKGDTLLSLPSAANEDGNDACSADPMETSAQIVKKEYRERWDYHHTNYPTTLPLRRPYSGDPELLDMAEFGEAAANYEYDENIINPASDLGLKVESEEEKLFFFQLPASLPFLKRAASRKGKEKVESHTSLESGGISKKSCSLEELPGGYMGKMLVYKSGAIKLKLGDSLYDVSPGSDCIFTQDVAAINLAEKECCVLGELGKRAVVTADIDSLLDGMIDLG</sequence>
<name>A0A7N2KUQ2_QUELO</name>